<sequence length="66" mass="7297">MHIGPVIKAYIDRIPCDPPGRKSAKKRYSVVPPISPTSLTSECLILRLLTRSLANEHGGKNTVKDR</sequence>
<protein>
    <submittedName>
        <fullName evidence="1">Uncharacterized protein</fullName>
    </submittedName>
</protein>
<dbReference type="Proteomes" id="UP000008064">
    <property type="component" value="Unassembled WGS sequence"/>
</dbReference>
<organism>
    <name type="scientific">Serpula lacrymans var. lacrymans (strain S7.9)</name>
    <name type="common">Dry rot fungus</name>
    <dbReference type="NCBI Taxonomy" id="578457"/>
    <lineage>
        <taxon>Eukaryota</taxon>
        <taxon>Fungi</taxon>
        <taxon>Dikarya</taxon>
        <taxon>Basidiomycota</taxon>
        <taxon>Agaricomycotina</taxon>
        <taxon>Agaricomycetes</taxon>
        <taxon>Agaricomycetidae</taxon>
        <taxon>Boletales</taxon>
        <taxon>Coniophorineae</taxon>
        <taxon>Serpulaceae</taxon>
        <taxon>Serpula</taxon>
    </lineage>
</organism>
<dbReference type="EMBL" id="GL945441">
    <property type="protein sequence ID" value="EGO20302.1"/>
    <property type="molecule type" value="Genomic_DNA"/>
</dbReference>
<gene>
    <name evidence="1" type="ORF">SERLADRAFT_452981</name>
</gene>
<evidence type="ECO:0000313" key="1">
    <source>
        <dbReference type="EMBL" id="EGO20302.1"/>
    </source>
</evidence>
<dbReference type="KEGG" id="sla:SERLADRAFT_452981"/>
<dbReference type="AlphaFoldDB" id="F8P9H3"/>
<dbReference type="RefSeq" id="XP_007323047.1">
    <property type="nucleotide sequence ID" value="XM_007322985.1"/>
</dbReference>
<dbReference type="HOGENOM" id="CLU_2832767_0_0_1"/>
<proteinExistence type="predicted"/>
<accession>F8P9H3</accession>
<name>F8P9H3_SERL9</name>
<dbReference type="GeneID" id="18816877"/>
<reference evidence="1" key="1">
    <citation type="submission" date="2011-04" db="EMBL/GenBank/DDBJ databases">
        <title>Evolution of plant cell wall degrading machinery underlies the functional diversity of forest fungi.</title>
        <authorList>
            <consortium name="US DOE Joint Genome Institute (JGI-PGF)"/>
            <person name="Eastwood D.C."/>
            <person name="Floudas D."/>
            <person name="Binder M."/>
            <person name="Majcherczyk A."/>
            <person name="Schneider P."/>
            <person name="Aerts A."/>
            <person name="Asiegbu F.O."/>
            <person name="Baker S.E."/>
            <person name="Barry K."/>
            <person name="Bendiksby M."/>
            <person name="Blumentritt M."/>
            <person name="Coutinho P.M."/>
            <person name="Cullen D."/>
            <person name="Cullen D."/>
            <person name="Gathman A."/>
            <person name="Goodell B."/>
            <person name="Henrissat B."/>
            <person name="Ihrmark K."/>
            <person name="Kauserud H."/>
            <person name="Kohler A."/>
            <person name="LaButti K."/>
            <person name="Lapidus A."/>
            <person name="Lavin J.L."/>
            <person name="Lee Y.-H."/>
            <person name="Lindquist E."/>
            <person name="Lilly W."/>
            <person name="Lucas S."/>
            <person name="Morin E."/>
            <person name="Murat C."/>
            <person name="Oguiza J.A."/>
            <person name="Park J."/>
            <person name="Pisabarro A.G."/>
            <person name="Riley R."/>
            <person name="Rosling A."/>
            <person name="Salamov A."/>
            <person name="Schmidt O."/>
            <person name="Schmutz J."/>
            <person name="Skrede I."/>
            <person name="Stenlid J."/>
            <person name="Wiebenga A."/>
            <person name="Xie X."/>
            <person name="Kues U."/>
            <person name="Hibbett D.S."/>
            <person name="Hoffmeister D."/>
            <person name="Hogberg N."/>
            <person name="Martin F."/>
            <person name="Grigoriev I.V."/>
            <person name="Watkinson S.C."/>
        </authorList>
    </citation>
    <scope>NUCLEOTIDE SEQUENCE</scope>
    <source>
        <strain evidence="1">S7.9</strain>
    </source>
</reference>